<dbReference type="STRING" id="121845.A0A3Q0IJN0"/>
<dbReference type="CDD" id="cd21443">
    <property type="entry name" value="SNARE_NTD_STX6_STX10"/>
    <property type="match status" value="1"/>
</dbReference>
<dbReference type="SUPFAM" id="SSF58038">
    <property type="entry name" value="SNARE fusion complex"/>
    <property type="match status" value="1"/>
</dbReference>
<evidence type="ECO:0000256" key="1">
    <source>
        <dbReference type="ARBA" id="ARBA00009063"/>
    </source>
</evidence>
<dbReference type="SUPFAM" id="SSF47661">
    <property type="entry name" value="t-snare proteins"/>
    <property type="match status" value="1"/>
</dbReference>
<dbReference type="SMART" id="SM00397">
    <property type="entry name" value="t_SNARE"/>
    <property type="match status" value="1"/>
</dbReference>
<keyword evidence="8 12" id="KW-0472">Membrane</keyword>
<evidence type="ECO:0000256" key="6">
    <source>
        <dbReference type="ARBA" id="ARBA00023034"/>
    </source>
</evidence>
<dbReference type="GO" id="GO:0016020">
    <property type="term" value="C:membrane"/>
    <property type="evidence" value="ECO:0007669"/>
    <property type="project" value="InterPro"/>
</dbReference>
<keyword evidence="3 12" id="KW-0812">Transmembrane</keyword>
<dbReference type="GO" id="GO:0015031">
    <property type="term" value="P:protein transport"/>
    <property type="evidence" value="ECO:0007669"/>
    <property type="project" value="UniProtKB-KW"/>
</dbReference>
<dbReference type="RefSeq" id="XP_026676377.1">
    <property type="nucleotide sequence ID" value="XM_026820576.1"/>
</dbReference>
<evidence type="ECO:0000256" key="9">
    <source>
        <dbReference type="ARBA" id="ARBA00037801"/>
    </source>
</evidence>
<comment type="similarity">
    <text evidence="1">Belongs to the syntaxin family.</text>
</comment>
<feature type="transmembrane region" description="Helical" evidence="12">
    <location>
        <begin position="235"/>
        <end position="254"/>
    </location>
</feature>
<dbReference type="Pfam" id="PF09177">
    <property type="entry name" value="STX6_10_61_N"/>
    <property type="match status" value="1"/>
</dbReference>
<evidence type="ECO:0000259" key="13">
    <source>
        <dbReference type="PROSITE" id="PS50192"/>
    </source>
</evidence>
<dbReference type="PANTHER" id="PTHR12791">
    <property type="entry name" value="GOLGI SNARE BET1-RELATED"/>
    <property type="match status" value="1"/>
</dbReference>
<dbReference type="Gene3D" id="1.20.58.90">
    <property type="match status" value="1"/>
</dbReference>
<evidence type="ECO:0000313" key="14">
    <source>
        <dbReference type="Proteomes" id="UP000079169"/>
    </source>
</evidence>
<evidence type="ECO:0000256" key="12">
    <source>
        <dbReference type="SAM" id="Phobius"/>
    </source>
</evidence>
<evidence type="ECO:0000256" key="5">
    <source>
        <dbReference type="ARBA" id="ARBA00022989"/>
    </source>
</evidence>
<name>A0A3Q0IJN0_DIACI</name>
<accession>A0A3Q0IJN0</accession>
<dbReference type="GO" id="GO:0048193">
    <property type="term" value="P:Golgi vesicle transport"/>
    <property type="evidence" value="ECO:0007669"/>
    <property type="project" value="InterPro"/>
</dbReference>
<dbReference type="Gene3D" id="1.20.5.110">
    <property type="match status" value="1"/>
</dbReference>
<evidence type="ECO:0000256" key="10">
    <source>
        <dbReference type="SAM" id="Coils"/>
    </source>
</evidence>
<dbReference type="Pfam" id="PF05739">
    <property type="entry name" value="SNARE"/>
    <property type="match status" value="1"/>
</dbReference>
<dbReference type="InterPro" id="IPR000727">
    <property type="entry name" value="T_SNARE_dom"/>
</dbReference>
<sequence>MTFEDPFFVVKEEVSKAINKTRSLYKRWLELKEETYASNILRDELEWTTTELRNSLRSIEWDLEDLEDTINILYNNFENFSIGNRDLASRKLFIDHTREEVKCMKDTMNYSREKDHDRHANSPSPVKISAPFGSSRQTKYSKLNNQMDSPNRSWVSNSINQQSAMFDQQDSQLDMLSETIGTLKTVSRNIGSELDEQALMLDEMGNEMECTESKLDATMKKVAKVLHISNDRGQWMAILILSALLFVILILFIIL</sequence>
<feature type="domain" description="T-SNARE coiled-coil homology" evidence="13">
    <location>
        <begin position="163"/>
        <end position="225"/>
    </location>
</feature>
<evidence type="ECO:0000256" key="2">
    <source>
        <dbReference type="ARBA" id="ARBA00022448"/>
    </source>
</evidence>
<dbReference type="Proteomes" id="UP000079169">
    <property type="component" value="Unplaced"/>
</dbReference>
<gene>
    <name evidence="15" type="primary">LOC103505227</name>
</gene>
<feature type="region of interest" description="Disordered" evidence="11">
    <location>
        <begin position="112"/>
        <end position="135"/>
    </location>
</feature>
<evidence type="ECO:0000313" key="15">
    <source>
        <dbReference type="RefSeq" id="XP_026676377.1"/>
    </source>
</evidence>
<evidence type="ECO:0000256" key="8">
    <source>
        <dbReference type="ARBA" id="ARBA00023136"/>
    </source>
</evidence>
<evidence type="ECO:0000256" key="4">
    <source>
        <dbReference type="ARBA" id="ARBA00022927"/>
    </source>
</evidence>
<dbReference type="AlphaFoldDB" id="A0A3Q0IJN0"/>
<keyword evidence="4" id="KW-0653">Protein transport</keyword>
<keyword evidence="7 10" id="KW-0175">Coiled coil</keyword>
<dbReference type="InterPro" id="IPR010989">
    <property type="entry name" value="SNARE"/>
</dbReference>
<dbReference type="PROSITE" id="PS50192">
    <property type="entry name" value="T_SNARE"/>
    <property type="match status" value="1"/>
</dbReference>
<keyword evidence="5 12" id="KW-1133">Transmembrane helix</keyword>
<evidence type="ECO:0000256" key="3">
    <source>
        <dbReference type="ARBA" id="ARBA00022692"/>
    </source>
</evidence>
<proteinExistence type="inferred from homology"/>
<evidence type="ECO:0000256" key="11">
    <source>
        <dbReference type="SAM" id="MobiDB-lite"/>
    </source>
</evidence>
<protein>
    <submittedName>
        <fullName evidence="15">Syntaxin-6 isoform X2</fullName>
    </submittedName>
</protein>
<keyword evidence="2" id="KW-0813">Transport</keyword>
<dbReference type="FunFam" id="1.20.58.90:FF:000004">
    <property type="entry name" value="Syntaxin 10"/>
    <property type="match status" value="1"/>
</dbReference>
<dbReference type="InterPro" id="IPR015260">
    <property type="entry name" value="Syntaxin-6/10/61_N"/>
</dbReference>
<feature type="coiled-coil region" evidence="10">
    <location>
        <begin position="49"/>
        <end position="76"/>
    </location>
</feature>
<dbReference type="GO" id="GO:0005794">
    <property type="term" value="C:Golgi apparatus"/>
    <property type="evidence" value="ECO:0007669"/>
    <property type="project" value="UniProtKB-SubCell"/>
</dbReference>
<keyword evidence="14" id="KW-1185">Reference proteome</keyword>
<dbReference type="FunFam" id="1.20.5.110:FF:000006">
    <property type="entry name" value="Syntaxin 6"/>
    <property type="match status" value="1"/>
</dbReference>
<dbReference type="PaxDb" id="121845-A0A3Q0IJN0"/>
<comment type="subcellular location">
    <subcellularLocation>
        <location evidence="9">Golgi apparatus</location>
        <location evidence="9">trans-Golgi network membrane</location>
        <topology evidence="9">Single-pass type IV membrane protein</topology>
    </subcellularLocation>
</comment>
<dbReference type="GeneID" id="103505227"/>
<evidence type="ECO:0000256" key="7">
    <source>
        <dbReference type="ARBA" id="ARBA00023054"/>
    </source>
</evidence>
<reference evidence="15" key="1">
    <citation type="submission" date="2025-08" db="UniProtKB">
        <authorList>
            <consortium name="RefSeq"/>
        </authorList>
    </citation>
    <scope>IDENTIFICATION</scope>
</reference>
<organism evidence="14 15">
    <name type="scientific">Diaphorina citri</name>
    <name type="common">Asian citrus psyllid</name>
    <dbReference type="NCBI Taxonomy" id="121845"/>
    <lineage>
        <taxon>Eukaryota</taxon>
        <taxon>Metazoa</taxon>
        <taxon>Ecdysozoa</taxon>
        <taxon>Arthropoda</taxon>
        <taxon>Hexapoda</taxon>
        <taxon>Insecta</taxon>
        <taxon>Pterygota</taxon>
        <taxon>Neoptera</taxon>
        <taxon>Paraneoptera</taxon>
        <taxon>Hemiptera</taxon>
        <taxon>Sternorrhyncha</taxon>
        <taxon>Psylloidea</taxon>
        <taxon>Psyllidae</taxon>
        <taxon>Diaphorininae</taxon>
        <taxon>Diaphorina</taxon>
    </lineage>
</organism>
<keyword evidence="6" id="KW-0333">Golgi apparatus</keyword>
<dbReference type="CDD" id="cd15851">
    <property type="entry name" value="SNARE_Syntaxin6"/>
    <property type="match status" value="1"/>
</dbReference>